<feature type="compositionally biased region" description="Acidic residues" evidence="2">
    <location>
        <begin position="548"/>
        <end position="558"/>
    </location>
</feature>
<feature type="region of interest" description="Disordered" evidence="2">
    <location>
        <begin position="442"/>
        <end position="558"/>
    </location>
</feature>
<evidence type="ECO:0000256" key="1">
    <source>
        <dbReference type="SAM" id="Coils"/>
    </source>
</evidence>
<name>A0A9P7MFU5_9HYPO</name>
<comment type="caution">
    <text evidence="3">The sequence shown here is derived from an EMBL/GenBank/DDBJ whole genome shotgun (WGS) entry which is preliminary data.</text>
</comment>
<proteinExistence type="predicted"/>
<protein>
    <submittedName>
        <fullName evidence="3">Uncharacterized protein</fullName>
    </submittedName>
</protein>
<feature type="coiled-coil region" evidence="1">
    <location>
        <begin position="334"/>
        <end position="361"/>
    </location>
</feature>
<dbReference type="EMBL" id="SRPO01000070">
    <property type="protein sequence ID" value="KAG5943216.1"/>
    <property type="molecule type" value="Genomic_DNA"/>
</dbReference>
<evidence type="ECO:0000313" key="3">
    <source>
        <dbReference type="EMBL" id="KAG5943216.1"/>
    </source>
</evidence>
<feature type="region of interest" description="Disordered" evidence="2">
    <location>
        <begin position="579"/>
        <end position="601"/>
    </location>
</feature>
<feature type="region of interest" description="Disordered" evidence="2">
    <location>
        <begin position="64"/>
        <end position="113"/>
    </location>
</feature>
<feature type="compositionally biased region" description="Low complexity" evidence="2">
    <location>
        <begin position="465"/>
        <end position="491"/>
    </location>
</feature>
<feature type="region of interest" description="Disordered" evidence="2">
    <location>
        <begin position="1"/>
        <end position="25"/>
    </location>
</feature>
<feature type="compositionally biased region" description="Basic residues" evidence="2">
    <location>
        <begin position="496"/>
        <end position="507"/>
    </location>
</feature>
<reference evidence="3 4" key="1">
    <citation type="journal article" date="2020" name="bioRxiv">
        <title>Whole genome comparisons of ergot fungi reveals the divergence and evolution of species within the genus Claviceps are the result of varying mechanisms driving genome evolution and host range expansion.</title>
        <authorList>
            <person name="Wyka S.A."/>
            <person name="Mondo S.J."/>
            <person name="Liu M."/>
            <person name="Dettman J."/>
            <person name="Nalam V."/>
            <person name="Broders K.D."/>
        </authorList>
    </citation>
    <scope>NUCLEOTIDE SEQUENCE [LARGE SCALE GENOMIC DNA]</scope>
    <source>
        <strain evidence="3 4">CCC 1485</strain>
    </source>
</reference>
<keyword evidence="4" id="KW-1185">Reference proteome</keyword>
<keyword evidence="1" id="KW-0175">Coiled coil</keyword>
<dbReference type="OrthoDB" id="3905365at2759"/>
<feature type="compositionally biased region" description="Polar residues" evidence="2">
    <location>
        <begin position="1"/>
        <end position="17"/>
    </location>
</feature>
<gene>
    <name evidence="3" type="ORF">E4U60_006896</name>
</gene>
<feature type="compositionally biased region" description="Polar residues" evidence="2">
    <location>
        <begin position="591"/>
        <end position="601"/>
    </location>
</feature>
<organism evidence="3 4">
    <name type="scientific">Claviceps pazoutovae</name>
    <dbReference type="NCBI Taxonomy" id="1649127"/>
    <lineage>
        <taxon>Eukaryota</taxon>
        <taxon>Fungi</taxon>
        <taxon>Dikarya</taxon>
        <taxon>Ascomycota</taxon>
        <taxon>Pezizomycotina</taxon>
        <taxon>Sordariomycetes</taxon>
        <taxon>Hypocreomycetidae</taxon>
        <taxon>Hypocreales</taxon>
        <taxon>Clavicipitaceae</taxon>
        <taxon>Claviceps</taxon>
    </lineage>
</organism>
<evidence type="ECO:0000256" key="2">
    <source>
        <dbReference type="SAM" id="MobiDB-lite"/>
    </source>
</evidence>
<evidence type="ECO:0000313" key="4">
    <source>
        <dbReference type="Proteomes" id="UP000706124"/>
    </source>
</evidence>
<sequence length="664" mass="73704">MDDMASQNSEPTATKTSAPKDKNCPFCGQAFTSSSLGRHLDLYIKEKNPKPADGVHDVEAIRKLRGGITRRQARGSIGARKDSTLSTKSRPSSKREGPSQDDELPVANSVPRSGRNAVDLVPISFPSLTSWEATGIRSDTSNRQGMQNTQLEVRQKLVDAMDTARAAELALRELLGSWRAAKQNVGTHSTPFDFDPLALDFPALTLQCLQPPPTLFSSTQHPTSTSWSVQSPGQREFSALQAFFEEGFRAWKVTCTSATTGAGEDAAHPPSGNSHEDGRETIKRAEKVARDLETSVNEHLQSAYAVWDSLPAQKRQEIWILELARGVGRKHTEIENMKEQQHRLKQENAHLKMQIDQLNRLQQPREFQLLSPTTVPIDRDVISYAYEQGAKGAKCVGFDMTDRHLDISTLVTRAIERWKNVITSTRVASDGTSASRALTQPIALSNHDDSPSNSQSQSVFREAQQRQQQQQQRQQQRQQQQQQQKQLQQPHEQQKHQHQTHRQHHHQQQPPTSQQSNLKDKRLSAASTTRPASERSASSISPTAPPSTEDELSDQDADAEMEDDDNFAMMNASAAKQPHAPLHLPTGLNVPRTQGLAQQQGSTPDMRFMIQTGAGSPIDGRSTMGMNRAMSNMNIAMQGNHLQSGDMTLIQQVRGDTMYMDSGM</sequence>
<dbReference type="AlphaFoldDB" id="A0A9P7MFU5"/>
<dbReference type="Proteomes" id="UP000706124">
    <property type="component" value="Unassembled WGS sequence"/>
</dbReference>
<accession>A0A9P7MFU5</accession>